<dbReference type="KEGG" id="dpx:DAPPUDRAFT_114827"/>
<dbReference type="HOGENOM" id="CLU_1220773_0_0_1"/>
<feature type="region of interest" description="Disordered" evidence="1">
    <location>
        <begin position="1"/>
        <end position="21"/>
    </location>
</feature>
<proteinExistence type="predicted"/>
<organism evidence="2 3">
    <name type="scientific">Daphnia pulex</name>
    <name type="common">Water flea</name>
    <dbReference type="NCBI Taxonomy" id="6669"/>
    <lineage>
        <taxon>Eukaryota</taxon>
        <taxon>Metazoa</taxon>
        <taxon>Ecdysozoa</taxon>
        <taxon>Arthropoda</taxon>
        <taxon>Crustacea</taxon>
        <taxon>Branchiopoda</taxon>
        <taxon>Diplostraca</taxon>
        <taxon>Cladocera</taxon>
        <taxon>Anomopoda</taxon>
        <taxon>Daphniidae</taxon>
        <taxon>Daphnia</taxon>
    </lineage>
</organism>
<dbReference type="EMBL" id="GL732661">
    <property type="protein sequence ID" value="EFX68167.1"/>
    <property type="molecule type" value="Genomic_DNA"/>
</dbReference>
<feature type="compositionally biased region" description="Low complexity" evidence="1">
    <location>
        <begin position="1"/>
        <end position="11"/>
    </location>
</feature>
<accession>E9HJC8</accession>
<dbReference type="InParanoid" id="E9HJC8"/>
<evidence type="ECO:0000313" key="2">
    <source>
        <dbReference type="EMBL" id="EFX68167.1"/>
    </source>
</evidence>
<name>E9HJC8_DAPPU</name>
<dbReference type="AlphaFoldDB" id="E9HJC8"/>
<keyword evidence="3" id="KW-1185">Reference proteome</keyword>
<protein>
    <submittedName>
        <fullName evidence="2">Uncharacterized protein</fullName>
    </submittedName>
</protein>
<gene>
    <name evidence="2" type="ORF">DAPPUDRAFT_114827</name>
</gene>
<evidence type="ECO:0000313" key="3">
    <source>
        <dbReference type="Proteomes" id="UP000000305"/>
    </source>
</evidence>
<reference evidence="2 3" key="1">
    <citation type="journal article" date="2011" name="Science">
        <title>The ecoresponsive genome of Daphnia pulex.</title>
        <authorList>
            <person name="Colbourne J.K."/>
            <person name="Pfrender M.E."/>
            <person name="Gilbert D."/>
            <person name="Thomas W.K."/>
            <person name="Tucker A."/>
            <person name="Oakley T.H."/>
            <person name="Tokishita S."/>
            <person name="Aerts A."/>
            <person name="Arnold G.J."/>
            <person name="Basu M.K."/>
            <person name="Bauer D.J."/>
            <person name="Caceres C.E."/>
            <person name="Carmel L."/>
            <person name="Casola C."/>
            <person name="Choi J.H."/>
            <person name="Detter J.C."/>
            <person name="Dong Q."/>
            <person name="Dusheyko S."/>
            <person name="Eads B.D."/>
            <person name="Frohlich T."/>
            <person name="Geiler-Samerotte K.A."/>
            <person name="Gerlach D."/>
            <person name="Hatcher P."/>
            <person name="Jogdeo S."/>
            <person name="Krijgsveld J."/>
            <person name="Kriventseva E.V."/>
            <person name="Kultz D."/>
            <person name="Laforsch C."/>
            <person name="Lindquist E."/>
            <person name="Lopez J."/>
            <person name="Manak J.R."/>
            <person name="Muller J."/>
            <person name="Pangilinan J."/>
            <person name="Patwardhan R.P."/>
            <person name="Pitluck S."/>
            <person name="Pritham E.J."/>
            <person name="Rechtsteiner A."/>
            <person name="Rho M."/>
            <person name="Rogozin I.B."/>
            <person name="Sakarya O."/>
            <person name="Salamov A."/>
            <person name="Schaack S."/>
            <person name="Shapiro H."/>
            <person name="Shiga Y."/>
            <person name="Skalitzky C."/>
            <person name="Smith Z."/>
            <person name="Souvorov A."/>
            <person name="Sung W."/>
            <person name="Tang Z."/>
            <person name="Tsuchiya D."/>
            <person name="Tu H."/>
            <person name="Vos H."/>
            <person name="Wang M."/>
            <person name="Wolf Y.I."/>
            <person name="Yamagata H."/>
            <person name="Yamada T."/>
            <person name="Ye Y."/>
            <person name="Shaw J.R."/>
            <person name="Andrews J."/>
            <person name="Crease T.J."/>
            <person name="Tang H."/>
            <person name="Lucas S.M."/>
            <person name="Robertson H.M."/>
            <person name="Bork P."/>
            <person name="Koonin E.V."/>
            <person name="Zdobnov E.M."/>
            <person name="Grigoriev I.V."/>
            <person name="Lynch M."/>
            <person name="Boore J.L."/>
        </authorList>
    </citation>
    <scope>NUCLEOTIDE SEQUENCE [LARGE SCALE GENOMIC DNA]</scope>
</reference>
<evidence type="ECO:0000256" key="1">
    <source>
        <dbReference type="SAM" id="MobiDB-lite"/>
    </source>
</evidence>
<dbReference type="Proteomes" id="UP000000305">
    <property type="component" value="Unassembled WGS sequence"/>
</dbReference>
<sequence length="227" mass="25598">MNTNEAAIAPDDAAEPMPPPPPPSSVTALFYGAAAACFRVTLYRRHPQVLVRHRVLLQWTQVFARTYRKRLLDDDLAQELELRIVIATGSRRSIVNLDSYVIETTETTSIDGLVKAKLQIKIVVQKSSLSILTVCSLSVYMIGKLFQMPVYISLKIQYLMQKSLKEKLGLSEPRSKGQSLTRARRNETGNGNLFSFFFGGVLIDSRLNPPKRLPVSFDAFPSYFSWR</sequence>